<evidence type="ECO:0000313" key="2">
    <source>
        <dbReference type="Proteomes" id="UP000428328"/>
    </source>
</evidence>
<dbReference type="EMBL" id="CP046400">
    <property type="protein sequence ID" value="QGY38946.1"/>
    <property type="molecule type" value="Genomic_DNA"/>
</dbReference>
<dbReference type="Proteomes" id="UP000428328">
    <property type="component" value="Chromosome"/>
</dbReference>
<evidence type="ECO:0000313" key="1">
    <source>
        <dbReference type="EMBL" id="QGY38946.1"/>
    </source>
</evidence>
<dbReference type="AlphaFoldDB" id="A0A6I6J7Z1"/>
<dbReference type="GO" id="GO:0009231">
    <property type="term" value="P:riboflavin biosynthetic process"/>
    <property type="evidence" value="ECO:0007669"/>
    <property type="project" value="InterPro"/>
</dbReference>
<dbReference type="GO" id="GO:0009349">
    <property type="term" value="C:riboflavin synthase complex"/>
    <property type="evidence" value="ECO:0007669"/>
    <property type="project" value="InterPro"/>
</dbReference>
<dbReference type="InterPro" id="IPR029063">
    <property type="entry name" value="SAM-dependent_MTases_sf"/>
</dbReference>
<reference evidence="1 2" key="1">
    <citation type="submission" date="2019-11" db="EMBL/GenBank/DDBJ databases">
        <authorList>
            <person name="Zheng R.K."/>
            <person name="Sun C.M."/>
        </authorList>
    </citation>
    <scope>NUCLEOTIDE SEQUENCE [LARGE SCALE GENOMIC DNA]</scope>
    <source>
        <strain evidence="1 2">SRB007</strain>
    </source>
</reference>
<organism evidence="1 2">
    <name type="scientific">Pseudodesulfovibrio cashew</name>
    <dbReference type="NCBI Taxonomy" id="2678688"/>
    <lineage>
        <taxon>Bacteria</taxon>
        <taxon>Pseudomonadati</taxon>
        <taxon>Thermodesulfobacteriota</taxon>
        <taxon>Desulfovibrionia</taxon>
        <taxon>Desulfovibrionales</taxon>
        <taxon>Desulfovibrionaceae</taxon>
    </lineage>
</organism>
<dbReference type="SUPFAM" id="SSF52121">
    <property type="entry name" value="Lumazine synthase"/>
    <property type="match status" value="1"/>
</dbReference>
<accession>A0A6I6J7Z1</accession>
<name>A0A6I6J7Z1_9BACT</name>
<keyword evidence="2" id="KW-1185">Reference proteome</keyword>
<dbReference type="Gene3D" id="3.40.50.150">
    <property type="entry name" value="Vaccinia Virus protein VP39"/>
    <property type="match status" value="1"/>
</dbReference>
<evidence type="ECO:0008006" key="3">
    <source>
        <dbReference type="Google" id="ProtNLM"/>
    </source>
</evidence>
<proteinExistence type="predicted"/>
<dbReference type="InterPro" id="IPR036467">
    <property type="entry name" value="LS/RS_sf"/>
</dbReference>
<sequence>MNAKKLSDTTVPSTTDSNKLAQRYDSWAENARSRATWERSVQRAAAKTLRRHFAENDVTILGYGECAYKIKQAMSEKEFTQVEAIETEEGLSAIIGKPYDAIVCVGTLINGETDPSVFEKMIRVAKPGGLIFFSLSSKPRNNQQYLNKIYAMETEGRWKPVGSFGEDHLEDAGEPATLYLYQRS</sequence>
<dbReference type="RefSeq" id="WP_158946157.1">
    <property type="nucleotide sequence ID" value="NZ_CP046400.1"/>
</dbReference>
<gene>
    <name evidence="1" type="ORF">GM415_01930</name>
</gene>
<dbReference type="SUPFAM" id="SSF53335">
    <property type="entry name" value="S-adenosyl-L-methionine-dependent methyltransferases"/>
    <property type="match status" value="1"/>
</dbReference>
<dbReference type="KEGG" id="psel:GM415_01930"/>
<protein>
    <recommendedName>
        <fullName evidence="3">Methyltransferase domain-containing protein</fullName>
    </recommendedName>
</protein>